<evidence type="ECO:0000256" key="2">
    <source>
        <dbReference type="SAM" id="Phobius"/>
    </source>
</evidence>
<name>A0ABU5F3B2_9BACT</name>
<dbReference type="EMBL" id="JAXBLV010000191">
    <property type="protein sequence ID" value="MDY3561312.1"/>
    <property type="molecule type" value="Genomic_DNA"/>
</dbReference>
<feature type="compositionally biased region" description="Gly residues" evidence="1">
    <location>
        <begin position="194"/>
        <end position="244"/>
    </location>
</feature>
<feature type="compositionally biased region" description="Gly residues" evidence="1">
    <location>
        <begin position="510"/>
        <end position="523"/>
    </location>
</feature>
<evidence type="ECO:0000313" key="4">
    <source>
        <dbReference type="Proteomes" id="UP001272242"/>
    </source>
</evidence>
<dbReference type="Proteomes" id="UP001272242">
    <property type="component" value="Unassembled WGS sequence"/>
</dbReference>
<evidence type="ECO:0000256" key="1">
    <source>
        <dbReference type="SAM" id="MobiDB-lite"/>
    </source>
</evidence>
<feature type="region of interest" description="Disordered" evidence="1">
    <location>
        <begin position="502"/>
        <end position="560"/>
    </location>
</feature>
<feature type="compositionally biased region" description="Gly residues" evidence="1">
    <location>
        <begin position="543"/>
        <end position="560"/>
    </location>
</feature>
<feature type="region of interest" description="Disordered" evidence="1">
    <location>
        <begin position="179"/>
        <end position="267"/>
    </location>
</feature>
<proteinExistence type="predicted"/>
<sequence length="856" mass="93084">MAKAKIKFDPKDFLLKKGEYLVMGVAGFCLVVLLLWGVSKWGSAKDPTDIASKLAQSANSLTQKIQNDTASPKDLEEIQPPPFITKPPINRPARINDFPIQVPLFDPTAQPNTKRENPFVLTIGEYQVDLTRSAMPGYDIIYNNDNEPLIAVLATKVKSELDRTKIQQAADALKRKAINGKKVTKQPQQPQPGGQFGPGGAPGQFGPGGSPGQFGPGGAPGQFGPGGSPGQFGAGGPGRGGEGAMPGSMPGSPFGMPGGMYDNNSRRNDEGRVLTYVPLADIDKALADGKPPALTVIPVRLVTIHAAVPYKQQLDEIKRALRLPSPVPIPDGKGGFRNQAELDAAEAEARRWAWYDGFDIQRRETQVMSDGTERVIQEWGEVVPKDNRSDFNYKFEEKYIEKIHTRAIGHHYDEGFLPYFLKPEMMLSMPLPLLAPDLKVKYPDIRLKSITDNIKKLEDAAKPKVTASELAKKLQGETGRIGLYSGSVNTTGSFGIGGEQFGGVSSPGAMPGGSPGAMPGGPMGIRPGPGSMPGGPPLPSGSSGSGSMPGGPGGFGFGAGGPPPVEVENFLLRFVDCDVQPGRTYQYRVRLKMLNPNYQQDKQVADPAAAKVQVLYSKWKQLNVSITVPAESFLYAHDTKAYREHTETEYAGQKELLKRLQLQDHQAVVQMATWMEQVRTEAGGKREPVGAWVMAEMPVGRGEYIGRKQFVKLPLWSSESQPPQYVLREVPEKIVPAKGKEAPQPKGWLVDFSTKSILVDFEGGRVKNRFNARFDDKGNLMNQTRVVDEDAATEMLIVHPNGTLQVRNSRADEGDENRANITSKWTDWLKTVESRKTAGPGGMGDENNPFGPKRQP</sequence>
<keyword evidence="2" id="KW-0812">Transmembrane</keyword>
<reference evidence="4" key="1">
    <citation type="journal article" date="2023" name="Mar. Drugs">
        <title>Gemmata algarum, a Novel Planctomycete Isolated from an Algal Mat, Displays Antimicrobial Activity.</title>
        <authorList>
            <person name="Kumar G."/>
            <person name="Kallscheuer N."/>
            <person name="Kashif M."/>
            <person name="Ahamad S."/>
            <person name="Jagadeeshwari U."/>
            <person name="Pannikurungottu S."/>
            <person name="Haufschild T."/>
            <person name="Kabuu M."/>
            <person name="Sasikala C."/>
            <person name="Jogler C."/>
            <person name="Ramana C."/>
        </authorList>
    </citation>
    <scope>NUCLEOTIDE SEQUENCE [LARGE SCALE GENOMIC DNA]</scope>
    <source>
        <strain evidence="4">JC673</strain>
    </source>
</reference>
<feature type="region of interest" description="Disordered" evidence="1">
    <location>
        <begin position="67"/>
        <end position="90"/>
    </location>
</feature>
<comment type="caution">
    <text evidence="3">The sequence shown here is derived from an EMBL/GenBank/DDBJ whole genome shotgun (WGS) entry which is preliminary data.</text>
</comment>
<gene>
    <name evidence="3" type="ORF">R5W23_002589</name>
</gene>
<organism evidence="3 4">
    <name type="scientific">Gemmata algarum</name>
    <dbReference type="NCBI Taxonomy" id="2975278"/>
    <lineage>
        <taxon>Bacteria</taxon>
        <taxon>Pseudomonadati</taxon>
        <taxon>Planctomycetota</taxon>
        <taxon>Planctomycetia</taxon>
        <taxon>Gemmatales</taxon>
        <taxon>Gemmataceae</taxon>
        <taxon>Gemmata</taxon>
    </lineage>
</organism>
<protein>
    <submittedName>
        <fullName evidence="3">Uncharacterized protein</fullName>
    </submittedName>
</protein>
<keyword evidence="2" id="KW-0472">Membrane</keyword>
<keyword evidence="2" id="KW-1133">Transmembrane helix</keyword>
<feature type="region of interest" description="Disordered" evidence="1">
    <location>
        <begin position="833"/>
        <end position="856"/>
    </location>
</feature>
<dbReference type="RefSeq" id="WP_320687747.1">
    <property type="nucleotide sequence ID" value="NZ_JAXBLV010000191.1"/>
</dbReference>
<evidence type="ECO:0000313" key="3">
    <source>
        <dbReference type="EMBL" id="MDY3561312.1"/>
    </source>
</evidence>
<feature type="compositionally biased region" description="Low complexity" evidence="1">
    <location>
        <begin position="245"/>
        <end position="255"/>
    </location>
</feature>
<accession>A0ABU5F3B2</accession>
<feature type="transmembrane region" description="Helical" evidence="2">
    <location>
        <begin position="20"/>
        <end position="38"/>
    </location>
</feature>
<keyword evidence="4" id="KW-1185">Reference proteome</keyword>